<evidence type="ECO:0000313" key="4">
    <source>
        <dbReference type="EnsemblMetazoa" id="SCAU010810-PA"/>
    </source>
</evidence>
<dbReference type="EnsemblMetazoa" id="SCAU010810-RA">
    <property type="protein sequence ID" value="SCAU010810-PA"/>
    <property type="gene ID" value="SCAU010810"/>
</dbReference>
<evidence type="ECO:0000256" key="2">
    <source>
        <dbReference type="SAM" id="SignalP"/>
    </source>
</evidence>
<dbReference type="Gene3D" id="3.90.215.10">
    <property type="entry name" value="Gamma Fibrinogen, chain A, domain 1"/>
    <property type="match status" value="1"/>
</dbReference>
<dbReference type="InterPro" id="IPR020837">
    <property type="entry name" value="Fibrinogen_CS"/>
</dbReference>
<gene>
    <name evidence="4" type="primary">106086029</name>
</gene>
<organism evidence="4 5">
    <name type="scientific">Stomoxys calcitrans</name>
    <name type="common">Stable fly</name>
    <name type="synonym">Conops calcitrans</name>
    <dbReference type="NCBI Taxonomy" id="35570"/>
    <lineage>
        <taxon>Eukaryota</taxon>
        <taxon>Metazoa</taxon>
        <taxon>Ecdysozoa</taxon>
        <taxon>Arthropoda</taxon>
        <taxon>Hexapoda</taxon>
        <taxon>Insecta</taxon>
        <taxon>Pterygota</taxon>
        <taxon>Neoptera</taxon>
        <taxon>Endopterygota</taxon>
        <taxon>Diptera</taxon>
        <taxon>Brachycera</taxon>
        <taxon>Muscomorpha</taxon>
        <taxon>Muscoidea</taxon>
        <taxon>Muscidae</taxon>
        <taxon>Stomoxys</taxon>
    </lineage>
</organism>
<dbReference type="PROSITE" id="PS51406">
    <property type="entry name" value="FIBRINOGEN_C_2"/>
    <property type="match status" value="1"/>
</dbReference>
<feature type="signal peptide" evidence="2">
    <location>
        <begin position="1"/>
        <end position="21"/>
    </location>
</feature>
<dbReference type="InterPro" id="IPR050373">
    <property type="entry name" value="Fibrinogen_C-term_domain"/>
</dbReference>
<proteinExistence type="predicted"/>
<evidence type="ECO:0000313" key="5">
    <source>
        <dbReference type="Proteomes" id="UP000095300"/>
    </source>
</evidence>
<feature type="chain" id="PRO_5009327160" description="Fibrinogen C-terminal domain-containing protein" evidence="2">
    <location>
        <begin position="22"/>
        <end position="225"/>
    </location>
</feature>
<dbReference type="VEuPathDB" id="VectorBase:SCAU010810"/>
<name>A0A1I8PSW3_STOCA</name>
<dbReference type="Pfam" id="PF00147">
    <property type="entry name" value="Fibrinogen_C"/>
    <property type="match status" value="1"/>
</dbReference>
<dbReference type="InterPro" id="IPR002181">
    <property type="entry name" value="Fibrinogen_a/b/g_C_dom"/>
</dbReference>
<keyword evidence="5" id="KW-1185">Reference proteome</keyword>
<reference evidence="4" key="1">
    <citation type="submission" date="2020-05" db="UniProtKB">
        <authorList>
            <consortium name="EnsemblMetazoa"/>
        </authorList>
    </citation>
    <scope>IDENTIFICATION</scope>
    <source>
        <strain evidence="4">USDA</strain>
    </source>
</reference>
<dbReference type="CDD" id="cd00087">
    <property type="entry name" value="FReD"/>
    <property type="match status" value="1"/>
</dbReference>
<dbReference type="OrthoDB" id="6145874at2759"/>
<dbReference type="SMART" id="SM00186">
    <property type="entry name" value="FBG"/>
    <property type="match status" value="1"/>
</dbReference>
<sequence>MWKWFCLIFVIFCALLVVLHAFQGNEEEEDIKAPNSMLEELQSSNWTTIQRRQDGSVNFYRNWTEYKEGFGDAPNGEFFLGLQKIHEFTSQTPQELLIVLKDWENNTRFALYDHFEIGNESEFYSLKNLGKYQGNAGDDLNSYKGMKFSTYDSDNDIDESSNCAELFDGAWWFTDCGLGNVNGPYLKGDDVNKDDGVTWDAWKGAYYSLQFSEMKLRPKQLEIRN</sequence>
<feature type="domain" description="Fibrinogen C-terminal" evidence="3">
    <location>
        <begin position="4"/>
        <end position="220"/>
    </location>
</feature>
<evidence type="ECO:0000256" key="1">
    <source>
        <dbReference type="ARBA" id="ARBA00023157"/>
    </source>
</evidence>
<dbReference type="STRING" id="35570.A0A1I8PSW3"/>
<protein>
    <recommendedName>
        <fullName evidence="3">Fibrinogen C-terminal domain-containing protein</fullName>
    </recommendedName>
</protein>
<keyword evidence="1" id="KW-1015">Disulfide bond</keyword>
<dbReference type="InterPro" id="IPR014716">
    <property type="entry name" value="Fibrinogen_a/b/g_C_1"/>
</dbReference>
<dbReference type="AlphaFoldDB" id="A0A1I8PSW3"/>
<evidence type="ECO:0000259" key="3">
    <source>
        <dbReference type="PROSITE" id="PS51406"/>
    </source>
</evidence>
<dbReference type="GO" id="GO:0005615">
    <property type="term" value="C:extracellular space"/>
    <property type="evidence" value="ECO:0007669"/>
    <property type="project" value="TreeGrafter"/>
</dbReference>
<dbReference type="KEGG" id="scac:106086029"/>
<dbReference type="Proteomes" id="UP000095300">
    <property type="component" value="Unassembled WGS sequence"/>
</dbReference>
<dbReference type="PANTHER" id="PTHR19143">
    <property type="entry name" value="FIBRINOGEN/TENASCIN/ANGIOPOEITIN"/>
    <property type="match status" value="1"/>
</dbReference>
<keyword evidence="2" id="KW-0732">Signal</keyword>
<accession>A0A1I8PSW3</accession>
<dbReference type="PROSITE" id="PS00514">
    <property type="entry name" value="FIBRINOGEN_C_1"/>
    <property type="match status" value="1"/>
</dbReference>
<dbReference type="SUPFAM" id="SSF56496">
    <property type="entry name" value="Fibrinogen C-terminal domain-like"/>
    <property type="match status" value="1"/>
</dbReference>
<dbReference type="InterPro" id="IPR036056">
    <property type="entry name" value="Fibrinogen-like_C"/>
</dbReference>
<dbReference type="PANTHER" id="PTHR19143:SF327">
    <property type="entry name" value="FI21813P1-RELATED"/>
    <property type="match status" value="1"/>
</dbReference>